<protein>
    <recommendedName>
        <fullName evidence="1">Aminoglycoside phosphotransferase domain-containing protein</fullName>
    </recommendedName>
</protein>
<name>A0A839SRK2_9PROT</name>
<gene>
    <name evidence="2" type="ORF">FHR98_001698</name>
</gene>
<comment type="caution">
    <text evidence="2">The sequence shown here is derived from an EMBL/GenBank/DDBJ whole genome shotgun (WGS) entry which is preliminary data.</text>
</comment>
<dbReference type="InterPro" id="IPR002575">
    <property type="entry name" value="Aminoglycoside_PTrfase"/>
</dbReference>
<keyword evidence="3" id="KW-1185">Reference proteome</keyword>
<reference evidence="2 3" key="1">
    <citation type="submission" date="2020-08" db="EMBL/GenBank/DDBJ databases">
        <title>Genomic Encyclopedia of Type Strains, Phase III (KMG-III): the genomes of soil and plant-associated and newly described type strains.</title>
        <authorList>
            <person name="Whitman W."/>
        </authorList>
    </citation>
    <scope>NUCLEOTIDE SEQUENCE [LARGE SCALE GENOMIC DNA]</scope>
    <source>
        <strain evidence="2 3">CECT 8803</strain>
    </source>
</reference>
<evidence type="ECO:0000313" key="2">
    <source>
        <dbReference type="EMBL" id="MBB3065411.1"/>
    </source>
</evidence>
<feature type="domain" description="Aminoglycoside phosphotransferase" evidence="1">
    <location>
        <begin position="28"/>
        <end position="259"/>
    </location>
</feature>
<sequence length="351" mass="39420">MTVKQDERQRNLEGFLTLAGWGGAKRDPLPGDASFRRYVRLDRGRGERCLLMDAPPPQEDVRPFVKVARHLLDCGASAPRILAVDNDSGFLLLEDFGEDTFTRILARDPEQETALYELAVDCLSSLHGNSRSGELHLPQYDTRVLLREAALFCDWYFPAVTGRAPTTTQRDSYLQSWREIFTALPPTGQGLVLRDFHVDNLMLLPERSGVAACGLLDFQDALQGPLAYDLVSLLEDARRDIDTQMAALLKRRYLNQTSVEPDSAAFDAWYAALGAQRHAKVAGIFVRLLWRDGKDVYLKHVPRVLRLLASKLESEPALAPMAEWVTCHFPDYKQPLPPPKVWATRALPIGP</sequence>
<dbReference type="Gene3D" id="3.30.200.20">
    <property type="entry name" value="Phosphorylase Kinase, domain 1"/>
    <property type="match status" value="1"/>
</dbReference>
<dbReference type="Gene3D" id="3.90.1200.10">
    <property type="match status" value="1"/>
</dbReference>
<organism evidence="2 3">
    <name type="scientific">Limibacillus halophilus</name>
    <dbReference type="NCBI Taxonomy" id="1579333"/>
    <lineage>
        <taxon>Bacteria</taxon>
        <taxon>Pseudomonadati</taxon>
        <taxon>Pseudomonadota</taxon>
        <taxon>Alphaproteobacteria</taxon>
        <taxon>Rhodospirillales</taxon>
        <taxon>Rhodovibrionaceae</taxon>
        <taxon>Limibacillus</taxon>
    </lineage>
</organism>
<dbReference type="RefSeq" id="WP_183416243.1">
    <property type="nucleotide sequence ID" value="NZ_JACHXA010000004.1"/>
</dbReference>
<evidence type="ECO:0000313" key="3">
    <source>
        <dbReference type="Proteomes" id="UP000581135"/>
    </source>
</evidence>
<dbReference type="SUPFAM" id="SSF56112">
    <property type="entry name" value="Protein kinase-like (PK-like)"/>
    <property type="match status" value="1"/>
</dbReference>
<evidence type="ECO:0000259" key="1">
    <source>
        <dbReference type="Pfam" id="PF01636"/>
    </source>
</evidence>
<dbReference type="Proteomes" id="UP000581135">
    <property type="component" value="Unassembled WGS sequence"/>
</dbReference>
<dbReference type="InterPro" id="IPR011009">
    <property type="entry name" value="Kinase-like_dom_sf"/>
</dbReference>
<proteinExistence type="predicted"/>
<dbReference type="EMBL" id="JACHXA010000004">
    <property type="protein sequence ID" value="MBB3065411.1"/>
    <property type="molecule type" value="Genomic_DNA"/>
</dbReference>
<dbReference type="Pfam" id="PF01636">
    <property type="entry name" value="APH"/>
    <property type="match status" value="1"/>
</dbReference>
<accession>A0A839SRK2</accession>
<dbReference type="AlphaFoldDB" id="A0A839SRK2"/>